<comment type="caution">
    <text evidence="2">The sequence shown here is derived from an EMBL/GenBank/DDBJ whole genome shotgun (WGS) entry which is preliminary data.</text>
</comment>
<reference evidence="2 3" key="1">
    <citation type="submission" date="2023-10" db="EMBL/GenBank/DDBJ databases">
        <title>Development of a sustainable strategy for remediation of hydrocarbon-contaminated territories based on the waste exchange concept.</title>
        <authorList>
            <person name="Krivoruchko A."/>
        </authorList>
    </citation>
    <scope>NUCLEOTIDE SEQUENCE [LARGE SCALE GENOMIC DNA]</scope>
    <source>
        <strain evidence="2 3">IEGM 1236</strain>
    </source>
</reference>
<name>A0ABU4ERI5_WILMA</name>
<dbReference type="Pfam" id="PF13602">
    <property type="entry name" value="ADH_zinc_N_2"/>
    <property type="match status" value="1"/>
</dbReference>
<evidence type="ECO:0000259" key="1">
    <source>
        <dbReference type="SMART" id="SM00829"/>
    </source>
</evidence>
<dbReference type="EMBL" id="JAWLUM010000001">
    <property type="protein sequence ID" value="MDV7133868.1"/>
    <property type="molecule type" value="Genomic_DNA"/>
</dbReference>
<dbReference type="SUPFAM" id="SSF51735">
    <property type="entry name" value="NAD(P)-binding Rossmann-fold domains"/>
    <property type="match status" value="1"/>
</dbReference>
<dbReference type="PANTHER" id="PTHR45033">
    <property type="match status" value="1"/>
</dbReference>
<dbReference type="InterPro" id="IPR052711">
    <property type="entry name" value="Zinc_ADH-like"/>
</dbReference>
<protein>
    <submittedName>
        <fullName evidence="2">Zinc-binding dehydrogenase</fullName>
    </submittedName>
</protein>
<dbReference type="PANTHER" id="PTHR45033:SF3">
    <property type="entry name" value="DEHYDROGENASE, PUTATIVE (AFU_ORTHOLOGUE AFUA_2G13270)-RELATED"/>
    <property type="match status" value="1"/>
</dbReference>
<proteinExistence type="predicted"/>
<dbReference type="Proteomes" id="UP001185792">
    <property type="component" value="Unassembled WGS sequence"/>
</dbReference>
<dbReference type="InterPro" id="IPR036291">
    <property type="entry name" value="NAD(P)-bd_dom_sf"/>
</dbReference>
<accession>A0ABU4ERI5</accession>
<gene>
    <name evidence="2" type="ORF">R4198_09185</name>
</gene>
<dbReference type="Gene3D" id="3.90.180.10">
    <property type="entry name" value="Medium-chain alcohol dehydrogenases, catalytic domain"/>
    <property type="match status" value="1"/>
</dbReference>
<keyword evidence="3" id="KW-1185">Reference proteome</keyword>
<dbReference type="SMART" id="SM00829">
    <property type="entry name" value="PKS_ER"/>
    <property type="match status" value="1"/>
</dbReference>
<evidence type="ECO:0000313" key="3">
    <source>
        <dbReference type="Proteomes" id="UP001185792"/>
    </source>
</evidence>
<evidence type="ECO:0000313" key="2">
    <source>
        <dbReference type="EMBL" id="MDV7133868.1"/>
    </source>
</evidence>
<dbReference type="SUPFAM" id="SSF50129">
    <property type="entry name" value="GroES-like"/>
    <property type="match status" value="1"/>
</dbReference>
<feature type="domain" description="Enoyl reductase (ER)" evidence="1">
    <location>
        <begin position="13"/>
        <end position="319"/>
    </location>
</feature>
<dbReference type="RefSeq" id="WP_317712829.1">
    <property type="nucleotide sequence ID" value="NZ_JAWLUM010000001.1"/>
</dbReference>
<dbReference type="InterPro" id="IPR020843">
    <property type="entry name" value="ER"/>
</dbReference>
<dbReference type="InterPro" id="IPR011032">
    <property type="entry name" value="GroES-like_sf"/>
</dbReference>
<sequence>MRKAIAREITRENLSSAVAVIDCADPEDRAGWTRITVRAAALNQHDLWSMRGVGTTPADFPLGLCSDVAGSTPDGRAVLAHSLVSDPAFSGGELLDPKRKMLAEVSGGGAAQYVMVPDRNVVDKPESLSFEQAAGIPTAWLTAYRMLFVAGDAKPGETVLIQGAGGGVASAAITLASSAGLRVWVTTRDEVRAKKAETIGASETFESGSRLPARVDLVLDTVGAATWDHSMRSVKPGGTVVVSGATTGGKVTLDLNRVFLPHVRIHGSSLGTVADLQAVVSYCAVKGIAPVIDSTYPLDRAADAVARLESGQAFGKVIIAPWQ</sequence>
<organism evidence="2 3">
    <name type="scientific">Williamsia marianensis</name>
    <dbReference type="NCBI Taxonomy" id="85044"/>
    <lineage>
        <taxon>Bacteria</taxon>
        <taxon>Bacillati</taxon>
        <taxon>Actinomycetota</taxon>
        <taxon>Actinomycetes</taxon>
        <taxon>Mycobacteriales</taxon>
        <taxon>Nocardiaceae</taxon>
        <taxon>Williamsia</taxon>
    </lineage>
</organism>